<dbReference type="GO" id="GO:0008270">
    <property type="term" value="F:zinc ion binding"/>
    <property type="evidence" value="ECO:0007669"/>
    <property type="project" value="UniProtKB-UniRule"/>
</dbReference>
<evidence type="ECO:0000256" key="4">
    <source>
        <dbReference type="ARBA" id="ARBA00022833"/>
    </source>
</evidence>
<feature type="binding site" evidence="6">
    <location>
        <position position="523"/>
    </location>
    <ligand>
        <name>Zn(2+)</name>
        <dbReference type="ChEBI" id="CHEBI:29105"/>
    </ligand>
</feature>
<dbReference type="Proteomes" id="UP000242699">
    <property type="component" value="Unassembled WGS sequence"/>
</dbReference>
<dbReference type="HAMAP" id="MF_01871">
    <property type="entry name" value="DabA"/>
    <property type="match status" value="1"/>
</dbReference>
<name>A0A2T2X515_9FIRM</name>
<dbReference type="EMBL" id="PXYT01000015">
    <property type="protein sequence ID" value="PSR29601.1"/>
    <property type="molecule type" value="Genomic_DNA"/>
</dbReference>
<organism evidence="7 8">
    <name type="scientific">Sulfobacillus benefaciens</name>
    <dbReference type="NCBI Taxonomy" id="453960"/>
    <lineage>
        <taxon>Bacteria</taxon>
        <taxon>Bacillati</taxon>
        <taxon>Bacillota</taxon>
        <taxon>Clostridia</taxon>
        <taxon>Eubacteriales</taxon>
        <taxon>Clostridiales Family XVII. Incertae Sedis</taxon>
        <taxon>Sulfobacillus</taxon>
    </lineage>
</organism>
<proteinExistence type="inferred from homology"/>
<evidence type="ECO:0000256" key="6">
    <source>
        <dbReference type="HAMAP-Rule" id="MF_01871"/>
    </source>
</evidence>
<dbReference type="AlphaFoldDB" id="A0A2T2X515"/>
<accession>A0A2T2X515</accession>
<sequence>MKVMHLTESEMLDKAQSACRRIAPLWPLKNFVAVNPYMGFSDRPFWQAHETLNRLTGTGLSMPRAYYYEQIVQGRITREDLADALEELGSSWNMNQFEHILSQDPPFLGGACVNLMTDILNKKSKNQDWSSFVAERISRYCAAYFDEGQSLWPLPWKDTSLYRGFREFMRFDKTPEVMGFRNLGKVMLTFPGTAPDLIVFALRELQVPSEAIDDYLHAALLSVGGWAGWTRYLDYQAELQGGQHDVTQDLLAIRLAWDLAFYHIFGSEPVKEEWFKSWELALKPWNQPNIRLEVDAVLHSAFEIGYQKQLIAAISDSGNSVSPSPRTDVQAVFCIDVRSEVYRRALEMVAPSVETRGFAGFFGILMEYLPLGSLQGNRHHPVLFNPSYRIQEGIDNADSQAMGKVIRRRHIHLRTMKAWKIFKTSASSCFAFVEATGVLSAPKLILDGMGWTRPVPSPKRAGLQAGIRQQLAPVLSAKQQSSLSKFAEPNGIPEEERPKAAEFVLRNMGLTRDFSRLIVFVGHASTTVNNPQATALDCGACGGQSGEASARLAAALLNDPATRRNLVHRGIIIPDDTYFMAALHDTTTDEMKLFDDELPPSHEEEVAQFRQWTASASQIARMEKAASLGVADMPNRSVHSTMKRRIHDWAQVRPEWALAGNAAFIAAPRARTKHCNFSGRVFLHDYDWHQDEGFSTLELIMTAPLIVAQWINMQYYGSVVDNQRFGSGNKVLHNVVGGAIGVLEGMGGDLRVGLAMQSLHNGKGWMHEPLRLNVVIEAPSSAIDEVIANHRQVRDLVDNNWIHLFRFDDGHIHRRVSKKKWKEFQRTR</sequence>
<dbReference type="PANTHER" id="PTHR38344">
    <property type="entry name" value="UPF0753 PROTEIN AQ_863"/>
    <property type="match status" value="1"/>
</dbReference>
<keyword evidence="1 6" id="KW-0813">Transport</keyword>
<comment type="subunit">
    <text evidence="6">Forms a complex with DabB.</text>
</comment>
<evidence type="ECO:0000313" key="8">
    <source>
        <dbReference type="Proteomes" id="UP000242699"/>
    </source>
</evidence>
<evidence type="ECO:0000256" key="2">
    <source>
        <dbReference type="ARBA" id="ARBA00022475"/>
    </source>
</evidence>
<evidence type="ECO:0000313" key="7">
    <source>
        <dbReference type="EMBL" id="PSR29601.1"/>
    </source>
</evidence>
<keyword evidence="3 6" id="KW-0479">Metal-binding</keyword>
<comment type="caution">
    <text evidence="7">The sequence shown here is derived from an EMBL/GenBank/DDBJ whole genome shotgun (WGS) entry which is preliminary data.</text>
</comment>
<evidence type="ECO:0000256" key="3">
    <source>
        <dbReference type="ARBA" id="ARBA00022723"/>
    </source>
</evidence>
<gene>
    <name evidence="6" type="primary">dabA</name>
    <name evidence="7" type="ORF">C7B43_08050</name>
</gene>
<keyword evidence="5 6" id="KW-0472">Membrane</keyword>
<comment type="function">
    <text evidence="6">Part of an energy-coupled inorganic carbon pump.</text>
</comment>
<evidence type="ECO:0000256" key="5">
    <source>
        <dbReference type="ARBA" id="ARBA00023136"/>
    </source>
</evidence>
<comment type="subcellular location">
    <subcellularLocation>
        <location evidence="6">Cell membrane</location>
        <topology evidence="6">Peripheral membrane protein</topology>
    </subcellularLocation>
</comment>
<dbReference type="InterPro" id="IPR018752">
    <property type="entry name" value="DabA"/>
</dbReference>
<dbReference type="Pfam" id="PF10070">
    <property type="entry name" value="DabA"/>
    <property type="match status" value="1"/>
</dbReference>
<feature type="binding site" evidence="6">
    <location>
        <position position="538"/>
    </location>
    <ligand>
        <name>Zn(2+)</name>
        <dbReference type="ChEBI" id="CHEBI:29105"/>
    </ligand>
</feature>
<evidence type="ECO:0000256" key="1">
    <source>
        <dbReference type="ARBA" id="ARBA00022448"/>
    </source>
</evidence>
<reference evidence="7 8" key="1">
    <citation type="journal article" date="2014" name="BMC Genomics">
        <title>Comparison of environmental and isolate Sulfobacillus genomes reveals diverse carbon, sulfur, nitrogen, and hydrogen metabolisms.</title>
        <authorList>
            <person name="Justice N.B."/>
            <person name="Norman A."/>
            <person name="Brown C.T."/>
            <person name="Singh A."/>
            <person name="Thomas B.C."/>
            <person name="Banfield J.F."/>
        </authorList>
    </citation>
    <scope>NUCLEOTIDE SEQUENCE [LARGE SCALE GENOMIC DNA]</scope>
    <source>
        <strain evidence="7">AMDSBA1</strain>
    </source>
</reference>
<dbReference type="PANTHER" id="PTHR38344:SF1">
    <property type="entry name" value="INORGANIC CARBON TRANSPORTER SUBUNIT DABA-RELATED"/>
    <property type="match status" value="1"/>
</dbReference>
<dbReference type="GO" id="GO:0005886">
    <property type="term" value="C:plasma membrane"/>
    <property type="evidence" value="ECO:0007669"/>
    <property type="project" value="UniProtKB-SubCell"/>
</dbReference>
<protein>
    <recommendedName>
        <fullName evidence="6">Probable inorganic carbon transporter subunit DabA</fullName>
    </recommendedName>
</protein>
<keyword evidence="2 6" id="KW-1003">Cell membrane</keyword>
<keyword evidence="4 6" id="KW-0862">Zinc</keyword>
<feature type="binding site" evidence="6">
    <location>
        <position position="336"/>
    </location>
    <ligand>
        <name>Zn(2+)</name>
        <dbReference type="ChEBI" id="CHEBI:29105"/>
    </ligand>
</feature>
<feature type="binding site" evidence="6">
    <location>
        <position position="334"/>
    </location>
    <ligand>
        <name>Zn(2+)</name>
        <dbReference type="ChEBI" id="CHEBI:29105"/>
    </ligand>
</feature>
<comment type="similarity">
    <text evidence="6">Belongs to the inorganic carbon transporter (TC 9.A.2) DabA family.</text>
</comment>
<comment type="cofactor">
    <cofactor evidence="6">
        <name>Zn(2+)</name>
        <dbReference type="ChEBI" id="CHEBI:29105"/>
    </cofactor>
</comment>